<keyword evidence="1" id="KW-0560">Oxidoreductase</keyword>
<dbReference type="Pfam" id="PF00248">
    <property type="entry name" value="Aldo_ket_red"/>
    <property type="match status" value="1"/>
</dbReference>
<dbReference type="OrthoDB" id="416253at2759"/>
<dbReference type="PRINTS" id="PR00069">
    <property type="entry name" value="ALDKETRDTASE"/>
</dbReference>
<evidence type="ECO:0000256" key="3">
    <source>
        <dbReference type="PIRSR" id="PIRSR000097-2"/>
    </source>
</evidence>
<accession>A0A0B7ND07</accession>
<evidence type="ECO:0000259" key="5">
    <source>
        <dbReference type="Pfam" id="PF00248"/>
    </source>
</evidence>
<feature type="site" description="Lowers pKa of active site Tyr" evidence="4">
    <location>
        <position position="81"/>
    </location>
</feature>
<organism evidence="6 7">
    <name type="scientific">Parasitella parasitica</name>
    <dbReference type="NCBI Taxonomy" id="35722"/>
    <lineage>
        <taxon>Eukaryota</taxon>
        <taxon>Fungi</taxon>
        <taxon>Fungi incertae sedis</taxon>
        <taxon>Mucoromycota</taxon>
        <taxon>Mucoromycotina</taxon>
        <taxon>Mucoromycetes</taxon>
        <taxon>Mucorales</taxon>
        <taxon>Mucorineae</taxon>
        <taxon>Mucoraceae</taxon>
        <taxon>Parasitella</taxon>
    </lineage>
</organism>
<dbReference type="PROSITE" id="PS00062">
    <property type="entry name" value="ALDOKETO_REDUCTASE_2"/>
    <property type="match status" value="1"/>
</dbReference>
<gene>
    <name evidence="6" type="primary">PARPA_07325.1 scaffold 27460</name>
</gene>
<dbReference type="Proteomes" id="UP000054107">
    <property type="component" value="Unassembled WGS sequence"/>
</dbReference>
<protein>
    <recommendedName>
        <fullName evidence="5">NADP-dependent oxidoreductase domain-containing protein</fullName>
    </recommendedName>
</protein>
<proteinExistence type="predicted"/>
<evidence type="ECO:0000256" key="1">
    <source>
        <dbReference type="ARBA" id="ARBA00023002"/>
    </source>
</evidence>
<dbReference type="InterPro" id="IPR020471">
    <property type="entry name" value="AKR"/>
</dbReference>
<dbReference type="EMBL" id="LN729513">
    <property type="protein sequence ID" value="CEP13270.1"/>
    <property type="molecule type" value="Genomic_DNA"/>
</dbReference>
<evidence type="ECO:0000313" key="7">
    <source>
        <dbReference type="Proteomes" id="UP000054107"/>
    </source>
</evidence>
<dbReference type="AlphaFoldDB" id="A0A0B7ND07"/>
<feature type="domain" description="NADP-dependent oxidoreductase" evidence="5">
    <location>
        <begin position="21"/>
        <end position="300"/>
    </location>
</feature>
<keyword evidence="7" id="KW-1185">Reference proteome</keyword>
<feature type="active site" description="Proton donor" evidence="2">
    <location>
        <position position="52"/>
    </location>
</feature>
<dbReference type="SUPFAM" id="SSF51430">
    <property type="entry name" value="NAD(P)-linked oxidoreductase"/>
    <property type="match status" value="1"/>
</dbReference>
<reference evidence="6 7" key="1">
    <citation type="submission" date="2014-09" db="EMBL/GenBank/DDBJ databases">
        <authorList>
            <person name="Ellenberger Sabrina"/>
        </authorList>
    </citation>
    <scope>NUCLEOTIDE SEQUENCE [LARGE SCALE GENOMIC DNA]</scope>
    <source>
        <strain evidence="6 7">CBS 412.66</strain>
    </source>
</reference>
<dbReference type="GO" id="GO:0016616">
    <property type="term" value="F:oxidoreductase activity, acting on the CH-OH group of donors, NAD or NADP as acceptor"/>
    <property type="evidence" value="ECO:0007669"/>
    <property type="project" value="UniProtKB-ARBA"/>
</dbReference>
<dbReference type="InterPro" id="IPR023210">
    <property type="entry name" value="NADP_OxRdtase_dom"/>
</dbReference>
<dbReference type="PANTHER" id="PTHR11732">
    <property type="entry name" value="ALDO/KETO REDUCTASE"/>
    <property type="match status" value="1"/>
</dbReference>
<sequence length="321" mass="36356">MSDRKYITLKPSGDKIPLVGFGTARISPAETAQVIYDAIKVGNRLIDGALCYGNEAEVGKGVKRAIAEGIVKREELFIVGKLWNNFHGKEHVKPIFQKTLDNYGLDYIDLYLVHFPLAIEYVEPSQPFGFLNSNGELKLAKAPLQETWRELESLVDSGVIRNIGISNFNVQSILDLLTYARIRPSVLEIEHHPYLQQSRLIHWVRSQGIQVIAYASFGNAVFEQVPQGTQHLENLMKNPIIVSIAEKHHRNSGQILLAWAVQHEVIVIPKTVNIDRMKSNLAIDHIQLDEDDLEKISQLDANARFNDFFENTYGFNLPLFN</sequence>
<dbReference type="PIRSF" id="PIRSF000097">
    <property type="entry name" value="AKR"/>
    <property type="match status" value="1"/>
</dbReference>
<dbReference type="InterPro" id="IPR036812">
    <property type="entry name" value="NAD(P)_OxRdtase_dom_sf"/>
</dbReference>
<feature type="binding site" evidence="3">
    <location>
        <position position="114"/>
    </location>
    <ligand>
        <name>substrate</name>
    </ligand>
</feature>
<evidence type="ECO:0000256" key="4">
    <source>
        <dbReference type="PIRSR" id="PIRSR000097-3"/>
    </source>
</evidence>
<dbReference type="Gene3D" id="3.20.20.100">
    <property type="entry name" value="NADP-dependent oxidoreductase domain"/>
    <property type="match status" value="1"/>
</dbReference>
<dbReference type="InterPro" id="IPR018170">
    <property type="entry name" value="Aldo/ket_reductase_CS"/>
</dbReference>
<dbReference type="STRING" id="35722.A0A0B7ND07"/>
<dbReference type="PROSITE" id="PS00063">
    <property type="entry name" value="ALDOKETO_REDUCTASE_3"/>
    <property type="match status" value="1"/>
</dbReference>
<name>A0A0B7ND07_9FUNG</name>
<dbReference type="FunFam" id="3.20.20.100:FF:000002">
    <property type="entry name" value="2,5-diketo-D-gluconic acid reductase A"/>
    <property type="match status" value="1"/>
</dbReference>
<evidence type="ECO:0000256" key="2">
    <source>
        <dbReference type="PIRSR" id="PIRSR000097-1"/>
    </source>
</evidence>
<evidence type="ECO:0000313" key="6">
    <source>
        <dbReference type="EMBL" id="CEP13270.1"/>
    </source>
</evidence>